<dbReference type="PRINTS" id="PR00449">
    <property type="entry name" value="RASTRNSFRMNG"/>
</dbReference>
<comment type="caution">
    <text evidence="2">The sequence shown here is derived from an EMBL/GenBank/DDBJ whole genome shotgun (WGS) entry which is preliminary data.</text>
</comment>
<dbReference type="Proteomes" id="UP001204953">
    <property type="component" value="Unassembled WGS sequence"/>
</dbReference>
<keyword evidence="3" id="KW-1185">Reference proteome</keyword>
<dbReference type="InterPro" id="IPR001806">
    <property type="entry name" value="Small_GTPase"/>
</dbReference>
<feature type="region of interest" description="Disordered" evidence="1">
    <location>
        <begin position="179"/>
        <end position="214"/>
    </location>
</feature>
<dbReference type="PANTHER" id="PTHR42708:SF1">
    <property type="entry name" value="GLIDING MOTILITY PROTEIN MGLA"/>
    <property type="match status" value="1"/>
</dbReference>
<dbReference type="RefSeq" id="WP_254014026.1">
    <property type="nucleotide sequence ID" value="NZ_JAMZMM010000307.1"/>
</dbReference>
<proteinExistence type="predicted"/>
<dbReference type="GO" id="GO:0005525">
    <property type="term" value="F:GTP binding"/>
    <property type="evidence" value="ECO:0007669"/>
    <property type="project" value="InterPro"/>
</dbReference>
<reference evidence="2" key="1">
    <citation type="submission" date="2022-06" db="EMBL/GenBank/DDBJ databases">
        <title>New cyanobacteria of genus Symplocastrum in benthos of Lake Baikal.</title>
        <authorList>
            <person name="Sorokovikova E."/>
            <person name="Tikhonova I."/>
            <person name="Krasnopeev A."/>
            <person name="Evseev P."/>
            <person name="Gladkikh A."/>
            <person name="Belykh O."/>
        </authorList>
    </citation>
    <scope>NUCLEOTIDE SEQUENCE</scope>
    <source>
        <strain evidence="2">BBK-W-15</strain>
    </source>
</reference>
<protein>
    <submittedName>
        <fullName evidence="2">ATP/GTP-binding protein</fullName>
    </submittedName>
</protein>
<dbReference type="GO" id="GO:0003924">
    <property type="term" value="F:GTPase activity"/>
    <property type="evidence" value="ECO:0007669"/>
    <property type="project" value="InterPro"/>
</dbReference>
<dbReference type="SUPFAM" id="SSF52540">
    <property type="entry name" value="P-loop containing nucleoside triphosphate hydrolases"/>
    <property type="match status" value="1"/>
</dbReference>
<dbReference type="InterPro" id="IPR027417">
    <property type="entry name" value="P-loop_NTPase"/>
</dbReference>
<evidence type="ECO:0000313" key="3">
    <source>
        <dbReference type="Proteomes" id="UP001204953"/>
    </source>
</evidence>
<sequence length="214" mass="23752">METMRIVVTGTVGAGKSTFVKTFSQTEVIETEKRATDDTSLLKKKTTVAFDFGTRALGRDMELQVYGTPGQSRFDFMWDLLIRRAHAYILLVAANRSSAFNDAREIISFMNQRVQIPMIIAMTCTDLPGALGQEHVLFGLGFMNDRNRPPIITVNPHDKTSVLEAVMVLMAHQIFHGSGTKVPNQSTTSATQPPNPQTPKSTYQWPKRQFSAGA</sequence>
<dbReference type="Gene3D" id="3.40.50.300">
    <property type="entry name" value="P-loop containing nucleotide triphosphate hydrolases"/>
    <property type="match status" value="1"/>
</dbReference>
<feature type="compositionally biased region" description="Polar residues" evidence="1">
    <location>
        <begin position="181"/>
        <end position="204"/>
    </location>
</feature>
<dbReference type="InterPro" id="IPR052705">
    <property type="entry name" value="Gliding_Motility_GTPase"/>
</dbReference>
<name>A0AAE3KU96_9CYAN</name>
<dbReference type="CDD" id="cd00882">
    <property type="entry name" value="Ras_like_GTPase"/>
    <property type="match status" value="1"/>
</dbReference>
<organism evidence="2 3">
    <name type="scientific">Limnofasciculus baicalensis BBK-W-15</name>
    <dbReference type="NCBI Taxonomy" id="2699891"/>
    <lineage>
        <taxon>Bacteria</taxon>
        <taxon>Bacillati</taxon>
        <taxon>Cyanobacteriota</taxon>
        <taxon>Cyanophyceae</taxon>
        <taxon>Coleofasciculales</taxon>
        <taxon>Coleofasciculaceae</taxon>
        <taxon>Limnofasciculus</taxon>
        <taxon>Limnofasciculus baicalensis</taxon>
    </lineage>
</organism>
<dbReference type="AlphaFoldDB" id="A0AAE3KU96"/>
<dbReference type="PANTHER" id="PTHR42708">
    <property type="entry name" value="ATP/GTP-BINDING PROTEIN-RELATED"/>
    <property type="match status" value="1"/>
</dbReference>
<dbReference type="Pfam" id="PF00071">
    <property type="entry name" value="Ras"/>
    <property type="match status" value="1"/>
</dbReference>
<gene>
    <name evidence="2" type="ORF">NJ959_22925</name>
</gene>
<accession>A0AAE3KU96</accession>
<dbReference type="EMBL" id="JAMZMM010000307">
    <property type="protein sequence ID" value="MCP2731282.1"/>
    <property type="molecule type" value="Genomic_DNA"/>
</dbReference>
<evidence type="ECO:0000313" key="2">
    <source>
        <dbReference type="EMBL" id="MCP2731282.1"/>
    </source>
</evidence>
<evidence type="ECO:0000256" key="1">
    <source>
        <dbReference type="SAM" id="MobiDB-lite"/>
    </source>
</evidence>